<evidence type="ECO:0000313" key="2">
    <source>
        <dbReference type="EMBL" id="KAH8987152.1"/>
    </source>
</evidence>
<comment type="caution">
    <text evidence="2">The sequence shown here is derived from an EMBL/GenBank/DDBJ whole genome shotgun (WGS) entry which is preliminary data.</text>
</comment>
<dbReference type="EMBL" id="JAKELL010000049">
    <property type="protein sequence ID" value="KAH8987152.1"/>
    <property type="molecule type" value="Genomic_DNA"/>
</dbReference>
<gene>
    <name evidence="2" type="ORF">EDB92DRAFT_1948686</name>
</gene>
<feature type="compositionally biased region" description="Acidic residues" evidence="1">
    <location>
        <begin position="98"/>
        <end position="118"/>
    </location>
</feature>
<dbReference type="AlphaFoldDB" id="A0AAD4LDI9"/>
<keyword evidence="3" id="KW-1185">Reference proteome</keyword>
<feature type="region of interest" description="Disordered" evidence="1">
    <location>
        <begin position="96"/>
        <end position="118"/>
    </location>
</feature>
<evidence type="ECO:0000313" key="3">
    <source>
        <dbReference type="Proteomes" id="UP001201163"/>
    </source>
</evidence>
<name>A0AAD4LDI9_9AGAM</name>
<evidence type="ECO:0000256" key="1">
    <source>
        <dbReference type="SAM" id="MobiDB-lite"/>
    </source>
</evidence>
<proteinExistence type="predicted"/>
<sequence>MDSLEQNDVYKVLGCTLGDDKSPAPDAIAPKLEFPQSEDDGLAHNDPAEDPNNNELELRLDKEMEQSLYDTQPVMSLQTADDINLEMDMDLQEHVEALDEGDGTDNSDTDTDESDFFC</sequence>
<dbReference type="Proteomes" id="UP001201163">
    <property type="component" value="Unassembled WGS sequence"/>
</dbReference>
<accession>A0AAD4LDI9</accession>
<organism evidence="2 3">
    <name type="scientific">Lactarius akahatsu</name>
    <dbReference type="NCBI Taxonomy" id="416441"/>
    <lineage>
        <taxon>Eukaryota</taxon>
        <taxon>Fungi</taxon>
        <taxon>Dikarya</taxon>
        <taxon>Basidiomycota</taxon>
        <taxon>Agaricomycotina</taxon>
        <taxon>Agaricomycetes</taxon>
        <taxon>Russulales</taxon>
        <taxon>Russulaceae</taxon>
        <taxon>Lactarius</taxon>
    </lineage>
</organism>
<protein>
    <submittedName>
        <fullName evidence="2">Uncharacterized protein</fullName>
    </submittedName>
</protein>
<reference evidence="2" key="1">
    <citation type="submission" date="2022-01" db="EMBL/GenBank/DDBJ databases">
        <title>Comparative genomics reveals a dynamic genome evolution in the ectomycorrhizal milk-cap (Lactarius) mushrooms.</title>
        <authorList>
            <consortium name="DOE Joint Genome Institute"/>
            <person name="Lebreton A."/>
            <person name="Tang N."/>
            <person name="Kuo A."/>
            <person name="LaButti K."/>
            <person name="Drula E."/>
            <person name="Barry K."/>
            <person name="Clum A."/>
            <person name="Lipzen A."/>
            <person name="Mousain D."/>
            <person name="Ng V."/>
            <person name="Wang R."/>
            <person name="Wang X."/>
            <person name="Dai Y."/>
            <person name="Henrissat B."/>
            <person name="Grigoriev I.V."/>
            <person name="Guerin-Laguette A."/>
            <person name="Yu F."/>
            <person name="Martin F.M."/>
        </authorList>
    </citation>
    <scope>NUCLEOTIDE SEQUENCE</scope>
    <source>
        <strain evidence="2">QP</strain>
    </source>
</reference>
<feature type="region of interest" description="Disordered" evidence="1">
    <location>
        <begin position="15"/>
        <end position="54"/>
    </location>
</feature>